<keyword evidence="1" id="KW-0723">Serine/threonine-protein kinase</keyword>
<dbReference type="CDD" id="cd14003">
    <property type="entry name" value="STKc_AMPK-like"/>
    <property type="match status" value="1"/>
</dbReference>
<evidence type="ECO:0000256" key="3">
    <source>
        <dbReference type="ARBA" id="ARBA00022741"/>
    </source>
</evidence>
<proteinExistence type="predicted"/>
<dbReference type="Pfam" id="PF00069">
    <property type="entry name" value="Pkinase"/>
    <property type="match status" value="1"/>
</dbReference>
<evidence type="ECO:0000313" key="8">
    <source>
        <dbReference type="EMBL" id="WIA16595.1"/>
    </source>
</evidence>
<gene>
    <name evidence="8" type="ORF">OEZ85_013263</name>
</gene>
<reference evidence="8 9" key="1">
    <citation type="submission" date="2023-05" db="EMBL/GenBank/DDBJ databases">
        <title>A 100% complete, gapless, phased diploid assembly of the Scenedesmus obliquus UTEX 3031 genome.</title>
        <authorList>
            <person name="Biondi T.C."/>
            <person name="Hanschen E.R."/>
            <person name="Kwon T."/>
            <person name="Eng W."/>
            <person name="Kruse C.P.S."/>
            <person name="Koehler S.I."/>
            <person name="Kunde Y."/>
            <person name="Gleasner C.D."/>
            <person name="You Mak K.T."/>
            <person name="Polle J."/>
            <person name="Hovde B.T."/>
            <person name="Starkenburg S.R."/>
        </authorList>
    </citation>
    <scope>NUCLEOTIDE SEQUENCE [LARGE SCALE GENOMIC DNA]</scope>
    <source>
        <strain evidence="8 9">DOE0152z</strain>
    </source>
</reference>
<evidence type="ECO:0000256" key="5">
    <source>
        <dbReference type="ARBA" id="ARBA00022840"/>
    </source>
</evidence>
<evidence type="ECO:0000256" key="6">
    <source>
        <dbReference type="PROSITE-ProRule" id="PRU10141"/>
    </source>
</evidence>
<accession>A0ABY8U5V5</accession>
<dbReference type="InterPro" id="IPR017441">
    <property type="entry name" value="Protein_kinase_ATP_BS"/>
</dbReference>
<dbReference type="InterPro" id="IPR030616">
    <property type="entry name" value="Aur-like"/>
</dbReference>
<protein>
    <recommendedName>
        <fullName evidence="7">Protein kinase domain-containing protein</fullName>
    </recommendedName>
</protein>
<keyword evidence="5 6" id="KW-0067">ATP-binding</keyword>
<evidence type="ECO:0000259" key="7">
    <source>
        <dbReference type="PROSITE" id="PS50011"/>
    </source>
</evidence>
<dbReference type="Gene3D" id="1.10.510.10">
    <property type="entry name" value="Transferase(Phosphotransferase) domain 1"/>
    <property type="match status" value="1"/>
</dbReference>
<sequence>MNTTSSTSSLGFANLQYVQELGKGSFGSVVLAIDADSNQLVAVKKLPRASVQSRYTESELINHSLLRHPHIVKFHKAFLSPSHLNIVMEYVPDGSLLTHIQNNRALCEDKARWLFQQLIFAVDYCHRKGVANRDIKLDNILLDSSSHGKRDWPILKICDWGYAKHDAKSIAKSRVGTVAYMAPEVLQSKTYDGKTADLWSCGVVLYAMLVGGMPFKNIDGANLGKSLLKLLDDMRGQRFAFPSSLSAPARDLVTRLLCPEPQKRITIAEVMRHAWFASGLPPSALTMNDAYLKLQRMCAQTEDEIQAIVKRAAMGPEARDASVGSCSSNATTYTAAVAAAAAAAAAAKGCTGHSARADARSLARQAPELLQVLSR</sequence>
<dbReference type="EMBL" id="CP126214">
    <property type="protein sequence ID" value="WIA16595.1"/>
    <property type="molecule type" value="Genomic_DNA"/>
</dbReference>
<name>A0ABY8U5V5_TETOB</name>
<dbReference type="Proteomes" id="UP001244341">
    <property type="component" value="Chromosome 7b"/>
</dbReference>
<dbReference type="SUPFAM" id="SSF56112">
    <property type="entry name" value="Protein kinase-like (PK-like)"/>
    <property type="match status" value="1"/>
</dbReference>
<evidence type="ECO:0000313" key="9">
    <source>
        <dbReference type="Proteomes" id="UP001244341"/>
    </source>
</evidence>
<feature type="binding site" evidence="6">
    <location>
        <position position="45"/>
    </location>
    <ligand>
        <name>ATP</name>
        <dbReference type="ChEBI" id="CHEBI:30616"/>
    </ligand>
</feature>
<evidence type="ECO:0000256" key="1">
    <source>
        <dbReference type="ARBA" id="ARBA00022527"/>
    </source>
</evidence>
<dbReference type="PROSITE" id="PS00107">
    <property type="entry name" value="PROTEIN_KINASE_ATP"/>
    <property type="match status" value="1"/>
</dbReference>
<keyword evidence="3 6" id="KW-0547">Nucleotide-binding</keyword>
<organism evidence="8 9">
    <name type="scientific">Tetradesmus obliquus</name>
    <name type="common">Green alga</name>
    <name type="synonym">Acutodesmus obliquus</name>
    <dbReference type="NCBI Taxonomy" id="3088"/>
    <lineage>
        <taxon>Eukaryota</taxon>
        <taxon>Viridiplantae</taxon>
        <taxon>Chlorophyta</taxon>
        <taxon>core chlorophytes</taxon>
        <taxon>Chlorophyceae</taxon>
        <taxon>CS clade</taxon>
        <taxon>Sphaeropleales</taxon>
        <taxon>Scenedesmaceae</taxon>
        <taxon>Tetradesmus</taxon>
    </lineage>
</organism>
<feature type="domain" description="Protein kinase" evidence="7">
    <location>
        <begin position="15"/>
        <end position="276"/>
    </location>
</feature>
<dbReference type="SMART" id="SM00220">
    <property type="entry name" value="S_TKc"/>
    <property type="match status" value="1"/>
</dbReference>
<keyword evidence="4" id="KW-0418">Kinase</keyword>
<dbReference type="PROSITE" id="PS50011">
    <property type="entry name" value="PROTEIN_KINASE_DOM"/>
    <property type="match status" value="1"/>
</dbReference>
<keyword evidence="9" id="KW-1185">Reference proteome</keyword>
<keyword evidence="2" id="KW-0808">Transferase</keyword>
<dbReference type="InterPro" id="IPR011009">
    <property type="entry name" value="Kinase-like_dom_sf"/>
</dbReference>
<dbReference type="PANTHER" id="PTHR24350">
    <property type="entry name" value="SERINE/THREONINE-PROTEIN KINASE IAL-RELATED"/>
    <property type="match status" value="1"/>
</dbReference>
<evidence type="ECO:0000256" key="4">
    <source>
        <dbReference type="ARBA" id="ARBA00022777"/>
    </source>
</evidence>
<dbReference type="InterPro" id="IPR000719">
    <property type="entry name" value="Prot_kinase_dom"/>
</dbReference>
<evidence type="ECO:0000256" key="2">
    <source>
        <dbReference type="ARBA" id="ARBA00022679"/>
    </source>
</evidence>